<evidence type="ECO:0008006" key="3">
    <source>
        <dbReference type="Google" id="ProtNLM"/>
    </source>
</evidence>
<accession>A0A1Q2MJD9</accession>
<dbReference type="STRING" id="1851148.SMSP2_02952"/>
<dbReference type="Proteomes" id="UP000188181">
    <property type="component" value="Chromosome"/>
</dbReference>
<dbReference type="KEGG" id="pbas:SMSP2_02952"/>
<dbReference type="PROSITE" id="PS51257">
    <property type="entry name" value="PROKAR_LIPOPROTEIN"/>
    <property type="match status" value="1"/>
</dbReference>
<dbReference type="RefSeq" id="WP_146684742.1">
    <property type="nucleotide sequence ID" value="NZ_CP019646.1"/>
</dbReference>
<gene>
    <name evidence="1" type="ORF">SMSP2_02952</name>
</gene>
<organism evidence="1 2">
    <name type="scientific">Limihaloglobus sulfuriphilus</name>
    <dbReference type="NCBI Taxonomy" id="1851148"/>
    <lineage>
        <taxon>Bacteria</taxon>
        <taxon>Pseudomonadati</taxon>
        <taxon>Planctomycetota</taxon>
        <taxon>Phycisphaerae</taxon>
        <taxon>Sedimentisphaerales</taxon>
        <taxon>Sedimentisphaeraceae</taxon>
        <taxon>Limihaloglobus</taxon>
    </lineage>
</organism>
<protein>
    <recommendedName>
        <fullName evidence="3">Lipoprotein</fullName>
    </recommendedName>
</protein>
<proteinExistence type="predicted"/>
<evidence type="ECO:0000313" key="2">
    <source>
        <dbReference type="Proteomes" id="UP000188181"/>
    </source>
</evidence>
<name>A0A1Q2MJD9_9BACT</name>
<reference evidence="2" key="1">
    <citation type="submission" date="2017-02" db="EMBL/GenBank/DDBJ databases">
        <title>Comparative genomics and description of representatives of a novel lineage of planctomycetes thriving in anoxic sediments.</title>
        <authorList>
            <person name="Spring S."/>
            <person name="Bunk B."/>
            <person name="Sproer C."/>
        </authorList>
    </citation>
    <scope>NUCLEOTIDE SEQUENCE [LARGE SCALE GENOMIC DNA]</scope>
    <source>
        <strain evidence="2">SM-Chi-D1</strain>
    </source>
</reference>
<evidence type="ECO:0000313" key="1">
    <source>
        <dbReference type="EMBL" id="AQQ72562.1"/>
    </source>
</evidence>
<sequence length="171" mass="19405" precursor="true">MNLNVIRKVLFVSLPAFLIVGCDSLPKGSPSLPAEHTYSKEDFLPVSIKFNGMTEISAGETENTISITPHIDVYDAAGSRIKAPGIVRFELFELIGRSQDSLGPRLKVWQDFNLNTFETNNRYWSDPLRCYIFSLELDSNLVKPDTQYQFTAVFISGTNRFSDQKRIDFNK</sequence>
<dbReference type="EMBL" id="CP019646">
    <property type="protein sequence ID" value="AQQ72562.1"/>
    <property type="molecule type" value="Genomic_DNA"/>
</dbReference>
<dbReference type="AlphaFoldDB" id="A0A1Q2MJD9"/>
<keyword evidence="2" id="KW-1185">Reference proteome</keyword>